<accession>A0A7R9GKS4</accession>
<dbReference type="Proteomes" id="UP000678499">
    <property type="component" value="Unassembled WGS sequence"/>
</dbReference>
<dbReference type="Gene3D" id="2.160.10.10">
    <property type="entry name" value="Hexapeptide repeat proteins"/>
    <property type="match status" value="1"/>
</dbReference>
<feature type="domain" description="Bacterial sugar transferase" evidence="1">
    <location>
        <begin position="12"/>
        <end position="80"/>
    </location>
</feature>
<organism evidence="2">
    <name type="scientific">Notodromas monacha</name>
    <dbReference type="NCBI Taxonomy" id="399045"/>
    <lineage>
        <taxon>Eukaryota</taxon>
        <taxon>Metazoa</taxon>
        <taxon>Ecdysozoa</taxon>
        <taxon>Arthropoda</taxon>
        <taxon>Crustacea</taxon>
        <taxon>Oligostraca</taxon>
        <taxon>Ostracoda</taxon>
        <taxon>Podocopa</taxon>
        <taxon>Podocopida</taxon>
        <taxon>Cypridocopina</taxon>
        <taxon>Cypridoidea</taxon>
        <taxon>Cyprididae</taxon>
        <taxon>Notodromas</taxon>
    </lineage>
</organism>
<dbReference type="EMBL" id="OA888849">
    <property type="protein sequence ID" value="CAD7284057.1"/>
    <property type="molecule type" value="Genomic_DNA"/>
</dbReference>
<dbReference type="Pfam" id="PF01041">
    <property type="entry name" value="DegT_DnrJ_EryC1"/>
    <property type="match status" value="1"/>
</dbReference>
<evidence type="ECO:0000259" key="1">
    <source>
        <dbReference type="Pfam" id="PF02397"/>
    </source>
</evidence>
<dbReference type="CDD" id="cd03360">
    <property type="entry name" value="LbH_AT_putative"/>
    <property type="match status" value="1"/>
</dbReference>
<keyword evidence="3" id="KW-1185">Reference proteome</keyword>
<feature type="non-terminal residue" evidence="2">
    <location>
        <position position="1"/>
    </location>
</feature>
<gene>
    <name evidence="2" type="ORF">NMOB1V02_LOCUS11665</name>
</gene>
<dbReference type="OrthoDB" id="422066at2759"/>
<dbReference type="SUPFAM" id="SSF51161">
    <property type="entry name" value="Trimeric LpxA-like enzymes"/>
    <property type="match status" value="1"/>
</dbReference>
<dbReference type="Gene3D" id="3.40.640.10">
    <property type="entry name" value="Type I PLP-dependent aspartate aminotransferase-like (Major domain)"/>
    <property type="match status" value="1"/>
</dbReference>
<name>A0A7R9GKS4_9CRUS</name>
<dbReference type="InterPro" id="IPR011004">
    <property type="entry name" value="Trimer_LpxA-like_sf"/>
</dbReference>
<evidence type="ECO:0000313" key="2">
    <source>
        <dbReference type="EMBL" id="CAD7284057.1"/>
    </source>
</evidence>
<protein>
    <recommendedName>
        <fullName evidence="1">Bacterial sugar transferase domain-containing protein</fullName>
    </recommendedName>
</protein>
<dbReference type="InterPro" id="IPR003362">
    <property type="entry name" value="Bact_transf"/>
</dbReference>
<reference evidence="2" key="1">
    <citation type="submission" date="2020-11" db="EMBL/GenBank/DDBJ databases">
        <authorList>
            <person name="Tran Van P."/>
        </authorList>
    </citation>
    <scope>NUCLEOTIDE SEQUENCE</scope>
</reference>
<dbReference type="GO" id="GO:0030170">
    <property type="term" value="F:pyridoxal phosphate binding"/>
    <property type="evidence" value="ECO:0007669"/>
    <property type="project" value="TreeGrafter"/>
</dbReference>
<dbReference type="InterPro" id="IPR020019">
    <property type="entry name" value="AcTrfase_PglD-like"/>
</dbReference>
<dbReference type="EMBL" id="CAJPEX010006812">
    <property type="protein sequence ID" value="CAG0924209.1"/>
    <property type="molecule type" value="Genomic_DNA"/>
</dbReference>
<dbReference type="Pfam" id="PF02397">
    <property type="entry name" value="Bac_transf"/>
    <property type="match status" value="1"/>
</dbReference>
<dbReference type="CDD" id="cd00616">
    <property type="entry name" value="AHBA_syn"/>
    <property type="match status" value="1"/>
</dbReference>
<dbReference type="PANTHER" id="PTHR30244:SF34">
    <property type="entry name" value="DTDP-4-AMINO-4,6-DIDEOXYGALACTOSE TRANSAMINASE"/>
    <property type="match status" value="1"/>
</dbReference>
<dbReference type="GO" id="GO:0008483">
    <property type="term" value="F:transaminase activity"/>
    <property type="evidence" value="ECO:0007669"/>
    <property type="project" value="TreeGrafter"/>
</dbReference>
<dbReference type="SUPFAM" id="SSF53383">
    <property type="entry name" value="PLP-dependent transferases"/>
    <property type="match status" value="1"/>
</dbReference>
<dbReference type="InterPro" id="IPR000653">
    <property type="entry name" value="DegT/StrS_aminotransferase"/>
</dbReference>
<dbReference type="InterPro" id="IPR015424">
    <property type="entry name" value="PyrdxlP-dep_Trfase"/>
</dbReference>
<dbReference type="PANTHER" id="PTHR30244">
    <property type="entry name" value="TRANSAMINASE"/>
    <property type="match status" value="1"/>
</dbReference>
<proteinExistence type="predicted"/>
<dbReference type="InterPro" id="IPR015421">
    <property type="entry name" value="PyrdxlP-dep_Trfase_major"/>
</dbReference>
<dbReference type="AlphaFoldDB" id="A0A7R9GKS4"/>
<evidence type="ECO:0000313" key="3">
    <source>
        <dbReference type="Proteomes" id="UP000678499"/>
    </source>
</evidence>
<dbReference type="GO" id="GO:0000271">
    <property type="term" value="P:polysaccharide biosynthetic process"/>
    <property type="evidence" value="ECO:0007669"/>
    <property type="project" value="TreeGrafter"/>
</dbReference>
<sequence length="554" mass="60773">MKDAMDAAGHPLPDSERLTPFGKMLRATSLDEMPELWNVIKGDMSIVGPRPLLMEYLPLYNSEQAKRHEVRPGITGYAQALNMTKLYAIYGISGCGRSLMSVARQQLARQQEPAEIVFIDDALNESAIVNGHRAMNYQQFKAEPVPFKAVLIAIANSQVREKIALKLEQDDISLWSVQADNTLLMDEVELAAGYALSPFVTITSNIKIGKCFHANLYSYVEHDCVIGDFVTFAPGVKCNGNIHIEDHVYIGAGAVIKQGTPAQPLVIGRGAVVGMGAVVTKSVPAGVTVEKLMLNTAFEPWPSFTPAEADAVSKVLLSNKVNYWTGQECREFEKEFAQFAQTQYAVAVANGTVALDLALKALGVGAGDDVIVTSRTFLASASSIVTAGANPIFADVELDSQNISRRTIEAVLTPNTKAIICVHLAGWMCDMDPIMQLAEEKGIWVIEDCAQAHGAFYKGQSAGSIGHIGAWSFCQDKIMTTGGEGGMVTTNDKNLWKKMWSYKDHGKNFDSIYNKQHPPGFRWLHDSFGTNWRMMEMQAVIGRLQLQKMPEWTQ</sequence>
<dbReference type="Gene3D" id="3.40.50.20">
    <property type="match status" value="1"/>
</dbReference>